<evidence type="ECO:0000256" key="3">
    <source>
        <dbReference type="ARBA" id="ARBA00022839"/>
    </source>
</evidence>
<accession>A0ABD0S6I1</accession>
<dbReference type="AlphaFoldDB" id="A0ABD0S6I1"/>
<proteinExistence type="predicted"/>
<evidence type="ECO:0000313" key="5">
    <source>
        <dbReference type="Proteomes" id="UP001549921"/>
    </source>
</evidence>
<evidence type="ECO:0000256" key="2">
    <source>
        <dbReference type="ARBA" id="ARBA00022801"/>
    </source>
</evidence>
<dbReference type="SUPFAM" id="SSF56281">
    <property type="entry name" value="Metallo-hydrolase/oxidoreductase"/>
    <property type="match status" value="1"/>
</dbReference>
<evidence type="ECO:0000313" key="4">
    <source>
        <dbReference type="EMBL" id="KAL0808928.1"/>
    </source>
</evidence>
<dbReference type="Gene3D" id="3.60.15.10">
    <property type="entry name" value="Ribonuclease Z/Hydroxyacylglutathione hydrolase-like"/>
    <property type="match status" value="1"/>
</dbReference>
<dbReference type="PANTHER" id="PTHR23240">
    <property type="entry name" value="DNA CROSS-LINK REPAIR PROTEIN PSO2/SNM1-RELATED"/>
    <property type="match status" value="1"/>
</dbReference>
<protein>
    <recommendedName>
        <fullName evidence="6">Artemis</fullName>
    </recommendedName>
</protein>
<dbReference type="Proteomes" id="UP001549921">
    <property type="component" value="Unassembled WGS sequence"/>
</dbReference>
<comment type="caution">
    <text evidence="4">The sequence shown here is derived from an EMBL/GenBank/DDBJ whole genome shotgun (WGS) entry which is preliminary data.</text>
</comment>
<dbReference type="PANTHER" id="PTHR23240:SF8">
    <property type="entry name" value="PROTEIN ARTEMIS"/>
    <property type="match status" value="1"/>
</dbReference>
<keyword evidence="3" id="KW-0269">Exonuclease</keyword>
<evidence type="ECO:0008006" key="6">
    <source>
        <dbReference type="Google" id="ProtNLM"/>
    </source>
</evidence>
<sequence length="369" mass="41943">MAFSMSSFDGIIPELPGIAVDNFERCDRSVYFLSHCHTDHTQGLSSLQLIKHLEDNDVNIYMSEITAGIIGAIPCYHGVKKFIKTLKFGECKNKCETTDAIRRCDSSGHCFGSVMFLFKTPFTTVLFTGDFRTSVNDVCKLGQLHTQTGDPIKIDKMYVDTTFMDCMYENFPKRSDTVGYAIAEIKSWLDKDPENAVALHPSARFGYENLFIEIYKKLGMEVYVTEKDWAIYSDFTDRISGLTNTYETRIHKCSNRSEKYPHKNCVPDSASTKYLFVHLSAMKWDNINTEQLSISKPSDKRLDVCFATHCSRSEIIHFVTYFSPTNVVGFPNPYEVEKAKDDDVKVVFKACKRKISSVGGRSKTLKCAR</sequence>
<dbReference type="Gene3D" id="3.40.50.12650">
    <property type="match status" value="1"/>
</dbReference>
<gene>
    <name evidence="4" type="ORF">ABMA28_012590</name>
</gene>
<keyword evidence="2" id="KW-0378">Hydrolase</keyword>
<dbReference type="InterPro" id="IPR036866">
    <property type="entry name" value="RibonucZ/Hydroxyglut_hydro"/>
</dbReference>
<keyword evidence="1" id="KW-0540">Nuclease</keyword>
<evidence type="ECO:0000256" key="1">
    <source>
        <dbReference type="ARBA" id="ARBA00022722"/>
    </source>
</evidence>
<reference evidence="4 5" key="1">
    <citation type="submission" date="2024-06" db="EMBL/GenBank/DDBJ databases">
        <title>A chromosome-level genome assembly of beet webworm, Loxostege sticticalis.</title>
        <authorList>
            <person name="Zhang Y."/>
        </authorList>
    </citation>
    <scope>NUCLEOTIDE SEQUENCE [LARGE SCALE GENOMIC DNA]</scope>
    <source>
        <strain evidence="4">AQ028</strain>
        <tissue evidence="4">Male pupae</tissue>
    </source>
</reference>
<dbReference type="EMBL" id="JBEDNZ010000030">
    <property type="protein sequence ID" value="KAL0808928.1"/>
    <property type="molecule type" value="Genomic_DNA"/>
</dbReference>
<organism evidence="4 5">
    <name type="scientific">Loxostege sticticalis</name>
    <name type="common">Beet webworm moth</name>
    <dbReference type="NCBI Taxonomy" id="481309"/>
    <lineage>
        <taxon>Eukaryota</taxon>
        <taxon>Metazoa</taxon>
        <taxon>Ecdysozoa</taxon>
        <taxon>Arthropoda</taxon>
        <taxon>Hexapoda</taxon>
        <taxon>Insecta</taxon>
        <taxon>Pterygota</taxon>
        <taxon>Neoptera</taxon>
        <taxon>Endopterygota</taxon>
        <taxon>Lepidoptera</taxon>
        <taxon>Glossata</taxon>
        <taxon>Ditrysia</taxon>
        <taxon>Pyraloidea</taxon>
        <taxon>Crambidae</taxon>
        <taxon>Pyraustinae</taxon>
        <taxon>Loxostege</taxon>
    </lineage>
</organism>
<dbReference type="GO" id="GO:0004527">
    <property type="term" value="F:exonuclease activity"/>
    <property type="evidence" value="ECO:0007669"/>
    <property type="project" value="UniProtKB-KW"/>
</dbReference>
<name>A0ABD0S6I1_LOXSC</name>